<dbReference type="PANTHER" id="PTHR42943:SF13">
    <property type="entry name" value="GLUTATHIONE S-TRANSFERASE KAPPA-RELATED"/>
    <property type="match status" value="1"/>
</dbReference>
<evidence type="ECO:0000313" key="5">
    <source>
        <dbReference type="Proteomes" id="UP000234328"/>
    </source>
</evidence>
<dbReference type="GO" id="GO:0004364">
    <property type="term" value="F:glutathione transferase activity"/>
    <property type="evidence" value="ECO:0007669"/>
    <property type="project" value="TreeGrafter"/>
</dbReference>
<dbReference type="GO" id="GO:0018845">
    <property type="term" value="F:2-hydroxychromene-2-carboxylate isomerase activity"/>
    <property type="evidence" value="ECO:0007669"/>
    <property type="project" value="UniProtKB-UniRule"/>
</dbReference>
<dbReference type="Pfam" id="PF01323">
    <property type="entry name" value="DSBA"/>
    <property type="match status" value="1"/>
</dbReference>
<evidence type="ECO:0000259" key="3">
    <source>
        <dbReference type="Pfam" id="PF01323"/>
    </source>
</evidence>
<dbReference type="InterPro" id="IPR001853">
    <property type="entry name" value="DSBA-like_thioredoxin_dom"/>
</dbReference>
<protein>
    <recommendedName>
        <fullName evidence="1">2-hydroxychromene-2-carboxylate isomerase</fullName>
        <ecNumber evidence="1">5.99.1.4</ecNumber>
    </recommendedName>
</protein>
<dbReference type="EC" id="5.99.1.4" evidence="1"/>
<dbReference type="PIRSF" id="PIRSF006386">
    <property type="entry name" value="HCCAis_GSTk"/>
    <property type="match status" value="1"/>
</dbReference>
<keyword evidence="1 4" id="KW-0413">Isomerase</keyword>
<evidence type="ECO:0000313" key="4">
    <source>
        <dbReference type="EMBL" id="PLC54738.1"/>
    </source>
</evidence>
<accession>A0A2N4UI98</accession>
<sequence>MKTIHYYLSPKSPWTYLGHDRLLDLARRHEAVVLPKPMDLGSIFPVSGGLPLDKRPPQRQAYRITELKRWSEFLGMPLTIHPKFFPVDDVPAAKMVTAAIRAGDNDGALKLTGALLRAVWAEERNIADPKTLVEIGNECGLDGSGLYAGRESASDLYRQHTKDAMELQVFGAPWYEYRGVSYWGQDRLEFLGRALEQD</sequence>
<dbReference type="GO" id="GO:0006749">
    <property type="term" value="P:glutathione metabolic process"/>
    <property type="evidence" value="ECO:0007669"/>
    <property type="project" value="TreeGrafter"/>
</dbReference>
<dbReference type="InterPro" id="IPR051924">
    <property type="entry name" value="GST_Kappa/NadH"/>
</dbReference>
<dbReference type="EMBL" id="PDNV01000003">
    <property type="protein sequence ID" value="PLC54738.1"/>
    <property type="molecule type" value="Genomic_DNA"/>
</dbReference>
<comment type="catalytic activity">
    <reaction evidence="1">
        <text>2-hydroxychromene-2-carboxylate = (3E)-4-(2-hydroxyphenyl)-2-oxobut-3-enoate</text>
        <dbReference type="Rhea" id="RHEA:27401"/>
        <dbReference type="ChEBI" id="CHEBI:59350"/>
        <dbReference type="ChEBI" id="CHEBI:59353"/>
        <dbReference type="EC" id="5.99.1.4"/>
    </reaction>
</comment>
<feature type="domain" description="DSBA-like thioredoxin" evidence="3">
    <location>
        <begin position="3"/>
        <end position="195"/>
    </location>
</feature>
<evidence type="ECO:0000256" key="2">
    <source>
        <dbReference type="PIRSR" id="PIRSR006386-1"/>
    </source>
</evidence>
<dbReference type="Gene3D" id="3.40.30.10">
    <property type="entry name" value="Glutaredoxin"/>
    <property type="match status" value="1"/>
</dbReference>
<dbReference type="InterPro" id="IPR014440">
    <property type="entry name" value="HCCAis_GSTk"/>
</dbReference>
<organism evidence="4 5">
    <name type="scientific">Pollutimonas nitritireducens</name>
    <dbReference type="NCBI Taxonomy" id="2045209"/>
    <lineage>
        <taxon>Bacteria</taxon>
        <taxon>Pseudomonadati</taxon>
        <taxon>Pseudomonadota</taxon>
        <taxon>Betaproteobacteria</taxon>
        <taxon>Burkholderiales</taxon>
        <taxon>Alcaligenaceae</taxon>
        <taxon>Pollutimonas</taxon>
    </lineage>
</organism>
<name>A0A2N4UI98_9BURK</name>
<dbReference type="CDD" id="cd03022">
    <property type="entry name" value="DsbA_HCCA_Iso"/>
    <property type="match status" value="1"/>
</dbReference>
<proteinExistence type="inferred from homology"/>
<dbReference type="InterPro" id="IPR036249">
    <property type="entry name" value="Thioredoxin-like_sf"/>
</dbReference>
<dbReference type="GO" id="GO:0004602">
    <property type="term" value="F:glutathione peroxidase activity"/>
    <property type="evidence" value="ECO:0007669"/>
    <property type="project" value="TreeGrafter"/>
</dbReference>
<dbReference type="AlphaFoldDB" id="A0A2N4UI98"/>
<dbReference type="GO" id="GO:1901170">
    <property type="term" value="P:naphthalene catabolic process"/>
    <property type="evidence" value="ECO:0007669"/>
    <property type="project" value="InterPro"/>
</dbReference>
<dbReference type="SUPFAM" id="SSF52833">
    <property type="entry name" value="Thioredoxin-like"/>
    <property type="match status" value="1"/>
</dbReference>
<feature type="active site" description="Nucleophile" evidence="2">
    <location>
        <position position="12"/>
    </location>
</feature>
<comment type="similarity">
    <text evidence="1">Belongs to the GST superfamily. NadH family.</text>
</comment>
<dbReference type="RefSeq" id="WP_102068815.1">
    <property type="nucleotide sequence ID" value="NZ_PDNV01000003.1"/>
</dbReference>
<gene>
    <name evidence="4" type="ORF">CR155_04500</name>
</gene>
<dbReference type="PANTHER" id="PTHR42943">
    <property type="entry name" value="GLUTATHIONE S-TRANSFERASE KAPPA"/>
    <property type="match status" value="1"/>
</dbReference>
<keyword evidence="5" id="KW-1185">Reference proteome</keyword>
<comment type="caution">
    <text evidence="4">The sequence shown here is derived from an EMBL/GenBank/DDBJ whole genome shotgun (WGS) entry which is preliminary data.</text>
</comment>
<dbReference type="InterPro" id="IPR044087">
    <property type="entry name" value="NahD-like"/>
</dbReference>
<dbReference type="Proteomes" id="UP000234328">
    <property type="component" value="Unassembled WGS sequence"/>
</dbReference>
<reference evidence="4 5" key="1">
    <citation type="submission" date="2017-10" db="EMBL/GenBank/DDBJ databases">
        <title>Two draft genome sequences of Pusillimonas sp. strains isolated from a nitrate- and radionuclide-contaminated groundwater in Russia.</title>
        <authorList>
            <person name="Grouzdev D.S."/>
            <person name="Tourova T.P."/>
            <person name="Goeva M.A."/>
            <person name="Babich T.L."/>
            <person name="Sokolova D.S."/>
            <person name="Abdullin R."/>
            <person name="Poltaraus A.B."/>
            <person name="Toshchakov S.V."/>
            <person name="Nazina T.N."/>
        </authorList>
    </citation>
    <scope>NUCLEOTIDE SEQUENCE [LARGE SCALE GENOMIC DNA]</scope>
    <source>
        <strain evidence="4 5">JR1/69-2-13</strain>
    </source>
</reference>
<dbReference type="OrthoDB" id="8560325at2"/>
<evidence type="ECO:0000256" key="1">
    <source>
        <dbReference type="PIRNR" id="PIRNR006386"/>
    </source>
</evidence>